<dbReference type="eggNOG" id="COG5321">
    <property type="taxonomic scope" value="Bacteria"/>
</dbReference>
<dbReference type="HOGENOM" id="CLU_828497_0_0_6"/>
<reference evidence="1 2" key="2">
    <citation type="journal article" date="2013" name="Int. J. Syst. Evol. Microbiol.">
        <title>Methylophaga nitratireducenticrescens sp. nov. and Methylophaga frappieri sp. nov., isolated from the biofilm of the methanol-fed denitrification system treating the seawater at the Montreal Biodome.</title>
        <authorList>
            <person name="Villeneuve C."/>
            <person name="Martineau C."/>
            <person name="Mauffrey F."/>
            <person name="Villemur R."/>
        </authorList>
    </citation>
    <scope>NUCLEOTIDE SEQUENCE [LARGE SCALE GENOMIC DNA]</scope>
    <source>
        <strain evidence="1 2">JAM1</strain>
    </source>
</reference>
<gene>
    <name evidence="1" type="ordered locus">Q7A_1808</name>
</gene>
<keyword evidence="2" id="KW-1185">Reference proteome</keyword>
<organism evidence="1 2">
    <name type="scientific">Methylophaga nitratireducenticrescens</name>
    <dbReference type="NCBI Taxonomy" id="754476"/>
    <lineage>
        <taxon>Bacteria</taxon>
        <taxon>Pseudomonadati</taxon>
        <taxon>Pseudomonadota</taxon>
        <taxon>Gammaproteobacteria</taxon>
        <taxon>Thiotrichales</taxon>
        <taxon>Piscirickettsiaceae</taxon>
        <taxon>Methylophaga</taxon>
    </lineage>
</organism>
<reference evidence="1 2" key="1">
    <citation type="journal article" date="2012" name="J. Bacteriol.">
        <title>Complete genome sequences of Methylophaga sp. strain JAM1 and Methylophaga sp. strain JAM7.</title>
        <authorList>
            <person name="Villeneuve C."/>
            <person name="Martineau C."/>
            <person name="Mauffrey F."/>
            <person name="Villemur R."/>
        </authorList>
    </citation>
    <scope>NUCLEOTIDE SEQUENCE [LARGE SCALE GENOMIC DNA]</scope>
    <source>
        <strain evidence="1 2">JAM1</strain>
    </source>
</reference>
<evidence type="ECO:0000313" key="2">
    <source>
        <dbReference type="Proteomes" id="UP000009144"/>
    </source>
</evidence>
<dbReference type="PATRIC" id="fig|754476.3.peg.1787"/>
<dbReference type="KEGG" id="mej:Q7A_1808"/>
<dbReference type="AlphaFoldDB" id="I1XJQ7"/>
<name>I1XJQ7_METNJ</name>
<dbReference type="Proteomes" id="UP000009144">
    <property type="component" value="Chromosome"/>
</dbReference>
<protein>
    <submittedName>
        <fullName evidence="1">Uncharacterized protein</fullName>
    </submittedName>
</protein>
<dbReference type="EMBL" id="CP003390">
    <property type="protein sequence ID" value="AFI84626.1"/>
    <property type="molecule type" value="Genomic_DNA"/>
</dbReference>
<sequence length="335" mass="38374">MSLHGPVLTANRNFHLSLDEWTNMIYDTQMDINEKTLPQITAKAVSQLDDRLWGPFAAVIDKVQRDQLWRYGFANFSEWMSFISTTYNISRARCWRYKKAGSYYNKLRSHNQTLCELEELPDFISAEALEILERLERVAPTDITTKLSEQILTGKASIRSVKQTWEAYRPALQGATNRGRGDDLLVASLNEADRFEAESILVLSQNHSWTKVNSPARCYVYPKIYDKQKNLTYDAIALVQLKLDSPVQIHTFEIHYEFDAATNIETSLPEAYVDYCWIILQEKDAVSSELLVDPKFGIIGVRAGELYIHRSASAINHSPGAEPFMKELLKLALRK</sequence>
<dbReference type="STRING" id="754476.Q7A_1808"/>
<accession>I1XJQ7</accession>
<proteinExistence type="predicted"/>
<evidence type="ECO:0000313" key="1">
    <source>
        <dbReference type="EMBL" id="AFI84626.1"/>
    </source>
</evidence>